<dbReference type="InterPro" id="IPR001299">
    <property type="entry name" value="Ependymin"/>
</dbReference>
<keyword evidence="4" id="KW-1185">Reference proteome</keyword>
<sequence>MKGALILILLVLSYSQSAYTVPSPGASPSVVRALLRGPPPPSTPCKTPMQWEGRFSEWNHNAATNNRYTISFDGFKKRKWIEEEQKSMRPGRRLFKFLILFEEQITYKIDLTYNRCSKIPTEPWRNFSIPPSALFEDQYLIGGPEGNLDVSEWSDRQPARHRESWIGGFTEKGCWPVFDIFTFTNDTVSIAYTTRFFDLQPGIKNMSVFDVPELCKNLTAGDHDIPNVPPTERPPWWERYAPTWLKKMFGVQRVDNVSVVNNPEVDTTEGPEPEVPIADNEAESKLPTNRPTKNYSYYQKSRYFAEHA</sequence>
<dbReference type="GeneID" id="119722648"/>
<feature type="chain" id="PRO_5037011985" evidence="2">
    <location>
        <begin position="21"/>
        <end position="308"/>
    </location>
</feature>
<dbReference type="GO" id="GO:0005576">
    <property type="term" value="C:extracellular region"/>
    <property type="evidence" value="ECO:0007669"/>
    <property type="project" value="InterPro"/>
</dbReference>
<protein>
    <submittedName>
        <fullName evidence="3">Uncharacterized protein</fullName>
    </submittedName>
</protein>
<organism evidence="3 4">
    <name type="scientific">Patiria miniata</name>
    <name type="common">Bat star</name>
    <name type="synonym">Asterina miniata</name>
    <dbReference type="NCBI Taxonomy" id="46514"/>
    <lineage>
        <taxon>Eukaryota</taxon>
        <taxon>Metazoa</taxon>
        <taxon>Echinodermata</taxon>
        <taxon>Eleutherozoa</taxon>
        <taxon>Asterozoa</taxon>
        <taxon>Asteroidea</taxon>
        <taxon>Valvatacea</taxon>
        <taxon>Valvatida</taxon>
        <taxon>Asterinidae</taxon>
        <taxon>Patiria</taxon>
    </lineage>
</organism>
<dbReference type="PANTHER" id="PTHR10697">
    <property type="entry name" value="MAMMALIAN EPENDYMIN-RELATED PROTEIN 1"/>
    <property type="match status" value="1"/>
</dbReference>
<dbReference type="GO" id="GO:0007160">
    <property type="term" value="P:cell-matrix adhesion"/>
    <property type="evidence" value="ECO:0007669"/>
    <property type="project" value="InterPro"/>
</dbReference>
<evidence type="ECO:0000313" key="3">
    <source>
        <dbReference type="EnsemblMetazoa" id="XP_038048797.1"/>
    </source>
</evidence>
<dbReference type="Proteomes" id="UP000887568">
    <property type="component" value="Unplaced"/>
</dbReference>
<dbReference type="OrthoDB" id="6084362at2759"/>
<keyword evidence="2" id="KW-0732">Signal</keyword>
<dbReference type="GO" id="GO:0005509">
    <property type="term" value="F:calcium ion binding"/>
    <property type="evidence" value="ECO:0007669"/>
    <property type="project" value="InterPro"/>
</dbReference>
<name>A0A913ZAK4_PATMI</name>
<evidence type="ECO:0000256" key="2">
    <source>
        <dbReference type="SAM" id="SignalP"/>
    </source>
</evidence>
<reference evidence="3" key="1">
    <citation type="submission" date="2022-11" db="UniProtKB">
        <authorList>
            <consortium name="EnsemblMetazoa"/>
        </authorList>
    </citation>
    <scope>IDENTIFICATION</scope>
</reference>
<accession>A0A913ZAK4</accession>
<evidence type="ECO:0000256" key="1">
    <source>
        <dbReference type="SAM" id="MobiDB-lite"/>
    </source>
</evidence>
<dbReference type="EnsemblMetazoa" id="XM_038192869.1">
    <property type="protein sequence ID" value="XP_038048797.1"/>
    <property type="gene ID" value="LOC119722648"/>
</dbReference>
<dbReference type="AlphaFoldDB" id="A0A913ZAK4"/>
<feature type="signal peptide" evidence="2">
    <location>
        <begin position="1"/>
        <end position="20"/>
    </location>
</feature>
<dbReference type="OMA" id="THKREEW"/>
<dbReference type="GO" id="GO:0005764">
    <property type="term" value="C:lysosome"/>
    <property type="evidence" value="ECO:0007669"/>
    <property type="project" value="TreeGrafter"/>
</dbReference>
<dbReference type="Pfam" id="PF00811">
    <property type="entry name" value="Ependymin"/>
    <property type="match status" value="1"/>
</dbReference>
<proteinExistence type="predicted"/>
<feature type="region of interest" description="Disordered" evidence="1">
    <location>
        <begin position="262"/>
        <end position="294"/>
    </location>
</feature>
<dbReference type="PANTHER" id="PTHR10697:SF1">
    <property type="entry name" value="MAMMALIAN EPENDYMIN-RELATED PROTEIN 1"/>
    <property type="match status" value="1"/>
</dbReference>
<dbReference type="RefSeq" id="XP_038048797.1">
    <property type="nucleotide sequence ID" value="XM_038192869.1"/>
</dbReference>
<evidence type="ECO:0000313" key="4">
    <source>
        <dbReference type="Proteomes" id="UP000887568"/>
    </source>
</evidence>